<sequence>MWWLYRRTYCKAHRQNIVVLTALVRAAAIYVTGGYQVIVGGIVRPWAHRAFLHRHPPGYPMHIHYLILHLDEVTTLHRARHRGSDAACSKLLGSGCMSPIC</sequence>
<proteinExistence type="predicted"/>
<organism evidence="1 2">
    <name type="scientific">Mycobacterium leprae</name>
    <dbReference type="NCBI Taxonomy" id="1769"/>
    <lineage>
        <taxon>Bacteria</taxon>
        <taxon>Bacillati</taxon>
        <taxon>Actinomycetota</taxon>
        <taxon>Actinomycetes</taxon>
        <taxon>Mycobacteriales</taxon>
        <taxon>Mycobacteriaceae</taxon>
        <taxon>Mycobacterium</taxon>
    </lineage>
</organism>
<dbReference type="Gene3D" id="3.40.50.300">
    <property type="entry name" value="P-loop containing nucleotide triphosphate hydrolases"/>
    <property type="match status" value="1"/>
</dbReference>
<evidence type="ECO:0000313" key="1">
    <source>
        <dbReference type="EMBL" id="AWV48252.1"/>
    </source>
</evidence>
<gene>
    <name evidence="1" type="ORF">DIJ64_09890</name>
</gene>
<dbReference type="InterPro" id="IPR027417">
    <property type="entry name" value="P-loop_NTPase"/>
</dbReference>
<accession>A0AAD0KT63</accession>
<dbReference type="AlphaFoldDB" id="A0AAD0KT63"/>
<dbReference type="Proteomes" id="UP000249682">
    <property type="component" value="Chromosome"/>
</dbReference>
<name>A0AAD0KT63_MYCLR</name>
<protein>
    <submittedName>
        <fullName evidence="1">Uncharacterized protein</fullName>
    </submittedName>
</protein>
<reference evidence="1 2" key="1">
    <citation type="submission" date="2018-05" db="EMBL/GenBank/DDBJ databases">
        <title>Evolution of small genomes with special reference to Mycobacterium leprae.</title>
        <authorList>
            <person name="Mohanty P.S."/>
            <person name="Bansal A.K."/>
            <person name="Gupta U.D."/>
            <person name="Naaz F."/>
            <person name="Dwivedi V.D."/>
            <person name="Singh H."/>
            <person name="Gupta G."/>
            <person name="Sharma S."/>
            <person name="Arora M."/>
        </authorList>
    </citation>
    <scope>NUCLEOTIDE SEQUENCE [LARGE SCALE GENOMIC DNA]</scope>
    <source>
        <strain evidence="1 2">MRHRU-235-G</strain>
    </source>
</reference>
<dbReference type="EMBL" id="CP029543">
    <property type="protein sequence ID" value="AWV48252.1"/>
    <property type="molecule type" value="Genomic_DNA"/>
</dbReference>
<evidence type="ECO:0000313" key="2">
    <source>
        <dbReference type="Proteomes" id="UP000249682"/>
    </source>
</evidence>